<evidence type="ECO:0000256" key="4">
    <source>
        <dbReference type="ARBA" id="ARBA00022989"/>
    </source>
</evidence>
<dbReference type="Proteomes" id="UP000278804">
    <property type="component" value="Chromosome"/>
</dbReference>
<dbReference type="EMBL" id="CP034234">
    <property type="protein sequence ID" value="AZK43733.1"/>
    <property type="molecule type" value="Genomic_DNA"/>
</dbReference>
<organism evidence="8 9">
    <name type="scientific">Erysipelothrix piscisicarius</name>
    <dbReference type="NCBI Taxonomy" id="2485784"/>
    <lineage>
        <taxon>Bacteria</taxon>
        <taxon>Bacillati</taxon>
        <taxon>Bacillota</taxon>
        <taxon>Erysipelotrichia</taxon>
        <taxon>Erysipelotrichales</taxon>
        <taxon>Erysipelotrichaceae</taxon>
        <taxon>Erysipelothrix</taxon>
    </lineage>
</organism>
<dbReference type="InterPro" id="IPR000515">
    <property type="entry name" value="MetI-like"/>
</dbReference>
<dbReference type="KEGG" id="eri:EEI45_02040"/>
<evidence type="ECO:0000313" key="9">
    <source>
        <dbReference type="Proteomes" id="UP000278804"/>
    </source>
</evidence>
<sequence length="213" mass="23114">MSSALLPELLKAIMTHIKFVVVAVTFGSLIAIVLASILSRFKTISKYVMPIIGLFQTIPGIVFIGVLFVYTGMRPKTIYIALTAYAIFPVLKNTYAGILDVDASYVEAARGIGMTQWQSLLKVELPMAVPSIFAGIRMSTVYTVSWAVLAAMIGQGGLGVFIYRGIDTNVQETILIGAIPSAILAILMGYFVDYLQTKFMPKGLITGGTHHDR</sequence>
<dbReference type="CDD" id="cd06261">
    <property type="entry name" value="TM_PBP2"/>
    <property type="match status" value="1"/>
</dbReference>
<evidence type="ECO:0000256" key="1">
    <source>
        <dbReference type="ARBA" id="ARBA00004141"/>
    </source>
</evidence>
<dbReference type="PANTHER" id="PTHR30177">
    <property type="entry name" value="GLYCINE BETAINE/L-PROLINE TRANSPORT SYSTEM PERMEASE PROTEIN PROW"/>
    <property type="match status" value="1"/>
</dbReference>
<comment type="subcellular location">
    <subcellularLocation>
        <location evidence="6">Cell membrane</location>
        <topology evidence="6">Multi-pass membrane protein</topology>
    </subcellularLocation>
    <subcellularLocation>
        <location evidence="1">Membrane</location>
        <topology evidence="1">Multi-pass membrane protein</topology>
    </subcellularLocation>
</comment>
<dbReference type="InterPro" id="IPR035906">
    <property type="entry name" value="MetI-like_sf"/>
</dbReference>
<dbReference type="GO" id="GO:0055085">
    <property type="term" value="P:transmembrane transport"/>
    <property type="evidence" value="ECO:0007669"/>
    <property type="project" value="InterPro"/>
</dbReference>
<keyword evidence="3 6" id="KW-0812">Transmembrane</keyword>
<keyword evidence="2 6" id="KW-0813">Transport</keyword>
<feature type="transmembrane region" description="Helical" evidence="6">
    <location>
        <begin position="174"/>
        <end position="192"/>
    </location>
</feature>
<proteinExistence type="inferred from homology"/>
<feature type="transmembrane region" description="Helical" evidence="6">
    <location>
        <begin position="141"/>
        <end position="162"/>
    </location>
</feature>
<keyword evidence="5 6" id="KW-0472">Membrane</keyword>
<protein>
    <submittedName>
        <fullName evidence="8">ABC transporter permease</fullName>
    </submittedName>
</protein>
<evidence type="ECO:0000313" key="8">
    <source>
        <dbReference type="EMBL" id="AZK43733.1"/>
    </source>
</evidence>
<dbReference type="GO" id="GO:0031460">
    <property type="term" value="P:glycine betaine transport"/>
    <property type="evidence" value="ECO:0007669"/>
    <property type="project" value="TreeGrafter"/>
</dbReference>
<gene>
    <name evidence="8" type="ORF">EEI45_02040</name>
</gene>
<dbReference type="GO" id="GO:0005886">
    <property type="term" value="C:plasma membrane"/>
    <property type="evidence" value="ECO:0007669"/>
    <property type="project" value="UniProtKB-SubCell"/>
</dbReference>
<keyword evidence="4 6" id="KW-1133">Transmembrane helix</keyword>
<dbReference type="Gene3D" id="1.10.3720.10">
    <property type="entry name" value="MetI-like"/>
    <property type="match status" value="1"/>
</dbReference>
<evidence type="ECO:0000256" key="3">
    <source>
        <dbReference type="ARBA" id="ARBA00022692"/>
    </source>
</evidence>
<feature type="transmembrane region" description="Helical" evidence="6">
    <location>
        <begin position="47"/>
        <end position="70"/>
    </location>
</feature>
<dbReference type="SUPFAM" id="SSF161098">
    <property type="entry name" value="MetI-like"/>
    <property type="match status" value="1"/>
</dbReference>
<evidence type="ECO:0000256" key="2">
    <source>
        <dbReference type="ARBA" id="ARBA00022448"/>
    </source>
</evidence>
<accession>A0A3S5HK40</accession>
<reference evidence="8 9" key="1">
    <citation type="journal article" date="2020" name="Int. J. Syst. Evol. Microbiol.">
        <title>Description of Erysipelothrix piscisicarius sp. nov., an emergent fish pathogen, and assessment of virulence using a tiger barb (Puntigrus tetrazona) infection model.</title>
        <authorList>
            <person name="Pomaranski E.K."/>
            <person name="Griffin M.J."/>
            <person name="Camus A.C."/>
            <person name="Armwood A.R."/>
            <person name="Shelley J."/>
            <person name="Waldbieser G.C."/>
            <person name="LaFrentz B.R."/>
            <person name="Garcia J.C."/>
            <person name="Yanong R."/>
            <person name="Soto E."/>
        </authorList>
    </citation>
    <scope>NUCLEOTIDE SEQUENCE [LARGE SCALE GENOMIC DNA]</scope>
    <source>
        <strain evidence="8 9">15TAL0474</strain>
    </source>
</reference>
<evidence type="ECO:0000259" key="7">
    <source>
        <dbReference type="PROSITE" id="PS50928"/>
    </source>
</evidence>
<dbReference type="RefSeq" id="WP_125163949.1">
    <property type="nucleotide sequence ID" value="NZ_CP034234.1"/>
</dbReference>
<dbReference type="Pfam" id="PF00528">
    <property type="entry name" value="BPD_transp_1"/>
    <property type="match status" value="1"/>
</dbReference>
<dbReference type="PROSITE" id="PS50928">
    <property type="entry name" value="ABC_TM1"/>
    <property type="match status" value="1"/>
</dbReference>
<feature type="transmembrane region" description="Helical" evidence="6">
    <location>
        <begin position="20"/>
        <end position="41"/>
    </location>
</feature>
<feature type="domain" description="ABC transmembrane type-1" evidence="7">
    <location>
        <begin position="13"/>
        <end position="196"/>
    </location>
</feature>
<evidence type="ECO:0000256" key="5">
    <source>
        <dbReference type="ARBA" id="ARBA00023136"/>
    </source>
</evidence>
<comment type="similarity">
    <text evidence="6">Belongs to the binding-protein-dependent transport system permease family.</text>
</comment>
<keyword evidence="9" id="KW-1185">Reference proteome</keyword>
<name>A0A3S5HK40_9FIRM</name>
<dbReference type="InterPro" id="IPR051204">
    <property type="entry name" value="ABC_transp_perm/SBD"/>
</dbReference>
<evidence type="ECO:0000256" key="6">
    <source>
        <dbReference type="RuleBase" id="RU363032"/>
    </source>
</evidence>
<dbReference type="PANTHER" id="PTHR30177:SF4">
    <property type="entry name" value="OSMOPROTECTANT IMPORT PERMEASE PROTEIN OSMW"/>
    <property type="match status" value="1"/>
</dbReference>
<dbReference type="AlphaFoldDB" id="A0A3S5HK40"/>
<dbReference type="FunFam" id="1.10.3720.10:FF:000001">
    <property type="entry name" value="Glycine betaine ABC transporter, permease"/>
    <property type="match status" value="1"/>
</dbReference>